<dbReference type="RefSeq" id="WP_238323332.1">
    <property type="nucleotide sequence ID" value="NZ_AQQY01000001.1"/>
</dbReference>
<evidence type="ECO:0008006" key="3">
    <source>
        <dbReference type="Google" id="ProtNLM"/>
    </source>
</evidence>
<evidence type="ECO:0000313" key="1">
    <source>
        <dbReference type="EMBL" id="KCV83429.1"/>
    </source>
</evidence>
<name>A0A058ZPA6_9RHOB</name>
<reference evidence="1 2" key="1">
    <citation type="submission" date="2013-04" db="EMBL/GenBank/DDBJ databases">
        <title>Shimia sp. 22II-S11-Z10 Genome Sequencing.</title>
        <authorList>
            <person name="Lai Q."/>
            <person name="Li G."/>
            <person name="Shao Z."/>
        </authorList>
    </citation>
    <scope>NUCLEOTIDE SEQUENCE [LARGE SCALE GENOMIC DNA]</scope>
    <source>
        <strain evidence="2">22II-S11-Z10</strain>
    </source>
</reference>
<dbReference type="PANTHER" id="PTHR37953">
    <property type="entry name" value="UPF0127 PROTEIN MJ1496"/>
    <property type="match status" value="1"/>
</dbReference>
<dbReference type="Gene3D" id="2.60.120.1140">
    <property type="entry name" value="Protein of unknown function DUF192"/>
    <property type="match status" value="1"/>
</dbReference>
<protein>
    <recommendedName>
        <fullName evidence="3">DUF192 domain-containing protein</fullName>
    </recommendedName>
</protein>
<sequence>MLRGDWGQARFTIELADDASERARGLMFREKLPSSHGMLFVYPSPQRVGFWMKNTLIPLDMVFVDPSGTVLRIHENAIPHDQTVIDGGDGVLAVLEVNGGMARRIGIRAGDHMQHPAFGSEAIWPCVSP</sequence>
<accession>A0A058ZPA6</accession>
<dbReference type="InterPro" id="IPR003795">
    <property type="entry name" value="DUF192"/>
</dbReference>
<proteinExistence type="predicted"/>
<dbReference type="eggNOG" id="COG1430">
    <property type="taxonomic scope" value="Bacteria"/>
</dbReference>
<dbReference type="PANTHER" id="PTHR37953:SF1">
    <property type="entry name" value="UPF0127 PROTEIN MJ1496"/>
    <property type="match status" value="1"/>
</dbReference>
<dbReference type="Proteomes" id="UP000024836">
    <property type="component" value="Unassembled WGS sequence"/>
</dbReference>
<organism evidence="1 2">
    <name type="scientific">Actibacterium atlanticum</name>
    <dbReference type="NCBI Taxonomy" id="1461693"/>
    <lineage>
        <taxon>Bacteria</taxon>
        <taxon>Pseudomonadati</taxon>
        <taxon>Pseudomonadota</taxon>
        <taxon>Alphaproteobacteria</taxon>
        <taxon>Rhodobacterales</taxon>
        <taxon>Roseobacteraceae</taxon>
        <taxon>Actibacterium</taxon>
    </lineage>
</organism>
<evidence type="ECO:0000313" key="2">
    <source>
        <dbReference type="Proteomes" id="UP000024836"/>
    </source>
</evidence>
<dbReference type="Pfam" id="PF02643">
    <property type="entry name" value="DUF192"/>
    <property type="match status" value="1"/>
</dbReference>
<comment type="caution">
    <text evidence="1">The sequence shown here is derived from an EMBL/GenBank/DDBJ whole genome shotgun (WGS) entry which is preliminary data.</text>
</comment>
<keyword evidence="2" id="KW-1185">Reference proteome</keyword>
<dbReference type="EMBL" id="AQQY01000001">
    <property type="protein sequence ID" value="KCV83429.1"/>
    <property type="molecule type" value="Genomic_DNA"/>
</dbReference>
<dbReference type="STRING" id="1461693.ATO10_01670"/>
<dbReference type="AlphaFoldDB" id="A0A058ZPA6"/>
<dbReference type="InterPro" id="IPR038695">
    <property type="entry name" value="Saro_0823-like_sf"/>
</dbReference>
<gene>
    <name evidence="1" type="ORF">ATO10_01670</name>
</gene>